<evidence type="ECO:0000313" key="1">
    <source>
        <dbReference type="EMBL" id="KNC98783.1"/>
    </source>
</evidence>
<evidence type="ECO:0008006" key="3">
    <source>
        <dbReference type="Google" id="ProtNLM"/>
    </source>
</evidence>
<dbReference type="GeneID" id="27692430"/>
<dbReference type="RefSeq" id="XP_016606823.1">
    <property type="nucleotide sequence ID" value="XM_016757464.1"/>
</dbReference>
<gene>
    <name evidence="1" type="ORF">SPPG_09305</name>
</gene>
<reference evidence="1 2" key="1">
    <citation type="submission" date="2009-08" db="EMBL/GenBank/DDBJ databases">
        <title>The Genome Sequence of Spizellomyces punctatus strain DAOM BR117.</title>
        <authorList>
            <consortium name="The Broad Institute Genome Sequencing Platform"/>
            <person name="Russ C."/>
            <person name="Cuomo C."/>
            <person name="Shea T."/>
            <person name="Young S.K."/>
            <person name="Zeng Q."/>
            <person name="Koehrsen M."/>
            <person name="Haas B."/>
            <person name="Borodovsky M."/>
            <person name="Guigo R."/>
            <person name="Alvarado L."/>
            <person name="Berlin A."/>
            <person name="Bochicchio J."/>
            <person name="Borenstein D."/>
            <person name="Chapman S."/>
            <person name="Chen Z."/>
            <person name="Engels R."/>
            <person name="Freedman E."/>
            <person name="Gellesch M."/>
            <person name="Goldberg J."/>
            <person name="Griggs A."/>
            <person name="Gujja S."/>
            <person name="Heiman D."/>
            <person name="Hepburn T."/>
            <person name="Howarth C."/>
            <person name="Jen D."/>
            <person name="Larson L."/>
            <person name="Lewis B."/>
            <person name="Mehta T."/>
            <person name="Park D."/>
            <person name="Pearson M."/>
            <person name="Roberts A."/>
            <person name="Saif S."/>
            <person name="Shenoy N."/>
            <person name="Sisk P."/>
            <person name="Stolte C."/>
            <person name="Sykes S."/>
            <person name="Thomson T."/>
            <person name="Walk T."/>
            <person name="White J."/>
            <person name="Yandava C."/>
            <person name="Burger G."/>
            <person name="Gray M.W."/>
            <person name="Holland P.W.H."/>
            <person name="King N."/>
            <person name="Lang F.B.F."/>
            <person name="Roger A.J."/>
            <person name="Ruiz-Trillo I."/>
            <person name="Lander E."/>
            <person name="Nusbaum C."/>
        </authorList>
    </citation>
    <scope>NUCLEOTIDE SEQUENCE [LARGE SCALE GENOMIC DNA]</scope>
    <source>
        <strain evidence="1 2">DAOM BR117</strain>
    </source>
</reference>
<evidence type="ECO:0000313" key="2">
    <source>
        <dbReference type="Proteomes" id="UP000053201"/>
    </source>
</evidence>
<dbReference type="InterPro" id="IPR029063">
    <property type="entry name" value="SAM-dependent_MTases_sf"/>
</dbReference>
<dbReference type="InParanoid" id="A0A0L0HDH4"/>
<dbReference type="STRING" id="645134.A0A0L0HDH4"/>
<accession>A0A0L0HDH4</accession>
<dbReference type="Gene3D" id="3.40.50.150">
    <property type="entry name" value="Vaccinia Virus protein VP39"/>
    <property type="match status" value="1"/>
</dbReference>
<sequence>MLSPTLRRRLFLSSLILVLVLGTIGHVTLNAWSILYGLMIGVFLTDSLPWDLARNAAGMLSQAVEAPDAKTSTYGHEYGLDHALLNIPPCETFWLNMGYWKNTRSFVEACKALAKLVIDAADVKDGSRVMDFGYGCGDQDVFFLECHPNITITGVTSEPKQALIAYSRIKARSMHKSITLYAGDAVNPSTWRHIPSHVSPPTDVLDPATYDAVISLDSCYHYSTRWQWLNQSASLLRLGGRISGTDLVLGSGYDEGGYFTQFLLRAALYFTGAPWENFVSEHVYRKRLQEAGFVGITVEDISEHVLPGLAAFIEQHRQNIGGVVDIDRKWRQYEGAAKLFRWLYHKKLVKFVLFSGTRS</sequence>
<name>A0A0L0HDH4_SPIPD</name>
<dbReference type="EMBL" id="KQ257459">
    <property type="protein sequence ID" value="KNC98783.1"/>
    <property type="molecule type" value="Genomic_DNA"/>
</dbReference>
<dbReference type="OMA" id="MNMGYWE"/>
<dbReference type="eggNOG" id="ENOG502S5S2">
    <property type="taxonomic scope" value="Eukaryota"/>
</dbReference>
<dbReference type="OrthoDB" id="61390at2759"/>
<dbReference type="VEuPathDB" id="FungiDB:SPPG_09305"/>
<keyword evidence="2" id="KW-1185">Reference proteome</keyword>
<dbReference type="SUPFAM" id="SSF53335">
    <property type="entry name" value="S-adenosyl-L-methionine-dependent methyltransferases"/>
    <property type="match status" value="1"/>
</dbReference>
<dbReference type="AlphaFoldDB" id="A0A0L0HDH4"/>
<dbReference type="Proteomes" id="UP000053201">
    <property type="component" value="Unassembled WGS sequence"/>
</dbReference>
<proteinExistence type="predicted"/>
<organism evidence="1 2">
    <name type="scientific">Spizellomyces punctatus (strain DAOM BR117)</name>
    <dbReference type="NCBI Taxonomy" id="645134"/>
    <lineage>
        <taxon>Eukaryota</taxon>
        <taxon>Fungi</taxon>
        <taxon>Fungi incertae sedis</taxon>
        <taxon>Chytridiomycota</taxon>
        <taxon>Chytridiomycota incertae sedis</taxon>
        <taxon>Chytridiomycetes</taxon>
        <taxon>Spizellomycetales</taxon>
        <taxon>Spizellomycetaceae</taxon>
        <taxon>Spizellomyces</taxon>
    </lineage>
</organism>
<protein>
    <recommendedName>
        <fullName evidence="3">Methyltransferase domain-containing protein</fullName>
    </recommendedName>
</protein>